<dbReference type="SFLD" id="SFLDS00005">
    <property type="entry name" value="Isoprenoid_Synthase_Type_I"/>
    <property type="match status" value="1"/>
</dbReference>
<evidence type="ECO:0000256" key="2">
    <source>
        <dbReference type="ARBA" id="ARBA00006706"/>
    </source>
</evidence>
<evidence type="ECO:0000256" key="4">
    <source>
        <dbReference type="ARBA" id="ARBA00022723"/>
    </source>
</evidence>
<dbReference type="PROSITE" id="PS00444">
    <property type="entry name" value="POLYPRENYL_SYNTHASE_2"/>
    <property type="match status" value="1"/>
</dbReference>
<dbReference type="EMBL" id="PKIZ01000004">
    <property type="protein sequence ID" value="PKZ42278.1"/>
    <property type="molecule type" value="Genomic_DNA"/>
</dbReference>
<dbReference type="RefSeq" id="WP_070705329.1">
    <property type="nucleotide sequence ID" value="NZ_JBHLVH010000027.1"/>
</dbReference>
<name>A0A2I1PCB5_9MICO</name>
<dbReference type="PANTHER" id="PTHR12001:SF69">
    <property type="entry name" value="ALL TRANS-POLYPRENYL-DIPHOSPHATE SYNTHASE PDSS1"/>
    <property type="match status" value="1"/>
</dbReference>
<evidence type="ECO:0000256" key="5">
    <source>
        <dbReference type="ARBA" id="ARBA00022842"/>
    </source>
</evidence>
<dbReference type="AlphaFoldDB" id="A0A2I1PCB5"/>
<organism evidence="7 8">
    <name type="scientific">Kytococcus schroeteri</name>
    <dbReference type="NCBI Taxonomy" id="138300"/>
    <lineage>
        <taxon>Bacteria</taxon>
        <taxon>Bacillati</taxon>
        <taxon>Actinomycetota</taxon>
        <taxon>Actinomycetes</taxon>
        <taxon>Micrococcales</taxon>
        <taxon>Kytococcaceae</taxon>
        <taxon>Kytococcus</taxon>
    </lineage>
</organism>
<evidence type="ECO:0000256" key="6">
    <source>
        <dbReference type="RuleBase" id="RU004466"/>
    </source>
</evidence>
<evidence type="ECO:0000256" key="1">
    <source>
        <dbReference type="ARBA" id="ARBA00001946"/>
    </source>
</evidence>
<dbReference type="Gene3D" id="1.10.600.10">
    <property type="entry name" value="Farnesyl Diphosphate Synthase"/>
    <property type="match status" value="1"/>
</dbReference>
<dbReference type="PANTHER" id="PTHR12001">
    <property type="entry name" value="GERANYLGERANYL PYROPHOSPHATE SYNTHASE"/>
    <property type="match status" value="1"/>
</dbReference>
<comment type="similarity">
    <text evidence="2 6">Belongs to the FPP/GGPP synthase family.</text>
</comment>
<accession>A0A2I1PCB5</accession>
<keyword evidence="8" id="KW-1185">Reference proteome</keyword>
<reference evidence="7 8" key="1">
    <citation type="submission" date="2017-12" db="EMBL/GenBank/DDBJ databases">
        <title>Phylogenetic diversity of female urinary microbiome.</title>
        <authorList>
            <person name="Thomas-White K."/>
            <person name="Wolfe A.J."/>
        </authorList>
    </citation>
    <scope>NUCLEOTIDE SEQUENCE [LARGE SCALE GENOMIC DNA]</scope>
    <source>
        <strain evidence="7 8">UMB1298</strain>
    </source>
</reference>
<dbReference type="InterPro" id="IPR033749">
    <property type="entry name" value="Polyprenyl_synt_CS"/>
</dbReference>
<dbReference type="GO" id="GO:0046872">
    <property type="term" value="F:metal ion binding"/>
    <property type="evidence" value="ECO:0007669"/>
    <property type="project" value="UniProtKB-KW"/>
</dbReference>
<evidence type="ECO:0000313" key="7">
    <source>
        <dbReference type="EMBL" id="PKZ42278.1"/>
    </source>
</evidence>
<dbReference type="GO" id="GO:0004659">
    <property type="term" value="F:prenyltransferase activity"/>
    <property type="evidence" value="ECO:0007669"/>
    <property type="project" value="InterPro"/>
</dbReference>
<protein>
    <submittedName>
        <fullName evidence="7">Polyprenyl synthetase family protein</fullName>
    </submittedName>
</protein>
<dbReference type="SFLD" id="SFLDG01017">
    <property type="entry name" value="Polyprenyl_Transferase_Like"/>
    <property type="match status" value="1"/>
</dbReference>
<sequence length="323" mass="34465">MENARQHAVDGVAAGLERVDTLLHEVVRHDDPFIAEASAYLLEAGGKRFRPQLTLLVSHLGQGVTDEVVKAAAAVELVHLASLYHDDVMDEAELRRGVSSANARYGNATAVVVGDLLFGRSSALVSELGPDAVRLQADTFIRLCAGQIRDERPVPEGVDPVEHLLGVLADKTGALIAAAAEYGARLGGCDEATVRLMAEFGERLGLVFQLADDLLDVASDAEESGKTPGTDLREGKATLPVLFARRSTDDEGARLRELLAGPVVEADLPEAVELLRAHPALAEARAYTLRYAEDTAAVLDPLGSNEVTDELRRLVRAVADRVA</sequence>
<dbReference type="OrthoDB" id="4497239at2"/>
<comment type="caution">
    <text evidence="7">The sequence shown here is derived from an EMBL/GenBank/DDBJ whole genome shotgun (WGS) entry which is preliminary data.</text>
</comment>
<evidence type="ECO:0000313" key="8">
    <source>
        <dbReference type="Proteomes" id="UP000234206"/>
    </source>
</evidence>
<dbReference type="InterPro" id="IPR008949">
    <property type="entry name" value="Isoprenoid_synthase_dom_sf"/>
</dbReference>
<keyword evidence="3 6" id="KW-0808">Transferase</keyword>
<dbReference type="SUPFAM" id="SSF48576">
    <property type="entry name" value="Terpenoid synthases"/>
    <property type="match status" value="1"/>
</dbReference>
<keyword evidence="5" id="KW-0460">Magnesium</keyword>
<evidence type="ECO:0000256" key="3">
    <source>
        <dbReference type="ARBA" id="ARBA00022679"/>
    </source>
</evidence>
<gene>
    <name evidence="7" type="ORF">CYJ76_02980</name>
</gene>
<keyword evidence="4" id="KW-0479">Metal-binding</keyword>
<dbReference type="GO" id="GO:0008299">
    <property type="term" value="P:isoprenoid biosynthetic process"/>
    <property type="evidence" value="ECO:0007669"/>
    <property type="project" value="InterPro"/>
</dbReference>
<proteinExistence type="inferred from homology"/>
<dbReference type="Proteomes" id="UP000234206">
    <property type="component" value="Unassembled WGS sequence"/>
</dbReference>
<dbReference type="CDD" id="cd00685">
    <property type="entry name" value="Trans_IPPS_HT"/>
    <property type="match status" value="1"/>
</dbReference>
<comment type="cofactor">
    <cofactor evidence="1">
        <name>Mg(2+)</name>
        <dbReference type="ChEBI" id="CHEBI:18420"/>
    </cofactor>
</comment>
<dbReference type="InterPro" id="IPR000092">
    <property type="entry name" value="Polyprenyl_synt"/>
</dbReference>
<dbReference type="Pfam" id="PF00348">
    <property type="entry name" value="polyprenyl_synt"/>
    <property type="match status" value="1"/>
</dbReference>